<gene>
    <name evidence="9" type="ORF">GCM10009855_34240</name>
</gene>
<keyword evidence="7" id="KW-1015">Disulfide bond</keyword>
<evidence type="ECO:0000256" key="2">
    <source>
        <dbReference type="ARBA" id="ARBA00007534"/>
    </source>
</evidence>
<comment type="function">
    <text evidence="8">Catalyzes the hydrolysis of complex carboxylic polyesters found in the cell wall of plants. Degrades cutin, a macromolecule that forms the structure of the plant cuticle.</text>
</comment>
<keyword evidence="10" id="KW-1185">Reference proteome</keyword>
<dbReference type="GO" id="GO:0016787">
    <property type="term" value="F:hydrolase activity"/>
    <property type="evidence" value="ECO:0007669"/>
    <property type="project" value="UniProtKB-KW"/>
</dbReference>
<evidence type="ECO:0000256" key="1">
    <source>
        <dbReference type="ARBA" id="ARBA00004613"/>
    </source>
</evidence>
<dbReference type="EC" id="3.1.1.-" evidence="8"/>
<evidence type="ECO:0000256" key="6">
    <source>
        <dbReference type="ARBA" id="ARBA00022801"/>
    </source>
</evidence>
<dbReference type="Gene3D" id="3.40.50.1820">
    <property type="entry name" value="alpha/beta hydrolase"/>
    <property type="match status" value="1"/>
</dbReference>
<proteinExistence type="inferred from homology"/>
<keyword evidence="6 8" id="KW-0378">Hydrolase</keyword>
<keyword evidence="5 8" id="KW-0732">Signal</keyword>
<dbReference type="InterPro" id="IPR000675">
    <property type="entry name" value="Cutinase/axe"/>
</dbReference>
<dbReference type="PANTHER" id="PTHR33630">
    <property type="entry name" value="CUTINASE RV1984C-RELATED-RELATED"/>
    <property type="match status" value="1"/>
</dbReference>
<evidence type="ECO:0000256" key="7">
    <source>
        <dbReference type="ARBA" id="ARBA00023157"/>
    </source>
</evidence>
<evidence type="ECO:0000256" key="3">
    <source>
        <dbReference type="ARBA" id="ARBA00022487"/>
    </source>
</evidence>
<protein>
    <recommendedName>
        <fullName evidence="8">Cutinase</fullName>
        <ecNumber evidence="8">3.1.1.-</ecNumber>
    </recommendedName>
</protein>
<organism evidence="9 10">
    <name type="scientific">Gordonia cholesterolivorans</name>
    <dbReference type="NCBI Taxonomy" id="559625"/>
    <lineage>
        <taxon>Bacteria</taxon>
        <taxon>Bacillati</taxon>
        <taxon>Actinomycetota</taxon>
        <taxon>Actinomycetes</taxon>
        <taxon>Mycobacteriales</taxon>
        <taxon>Gordoniaceae</taxon>
        <taxon>Gordonia</taxon>
    </lineage>
</organism>
<evidence type="ECO:0000313" key="9">
    <source>
        <dbReference type="EMBL" id="GAA2391471.1"/>
    </source>
</evidence>
<evidence type="ECO:0000256" key="8">
    <source>
        <dbReference type="RuleBase" id="RU361263"/>
    </source>
</evidence>
<dbReference type="RefSeq" id="WP_006898095.1">
    <property type="nucleotide sequence ID" value="NZ_BAAARB010000025.1"/>
</dbReference>
<keyword evidence="3 8" id="KW-0719">Serine esterase</keyword>
<dbReference type="Proteomes" id="UP001501170">
    <property type="component" value="Unassembled WGS sequence"/>
</dbReference>
<name>A0ABN3I0G0_9ACTN</name>
<accession>A0ABN3I0G0</accession>
<dbReference type="SUPFAM" id="SSF53474">
    <property type="entry name" value="alpha/beta-Hydrolases"/>
    <property type="match status" value="1"/>
</dbReference>
<dbReference type="InterPro" id="IPR043580">
    <property type="entry name" value="CUTINASE_1"/>
</dbReference>
<dbReference type="Pfam" id="PF01083">
    <property type="entry name" value="Cutinase"/>
    <property type="match status" value="1"/>
</dbReference>
<evidence type="ECO:0000256" key="5">
    <source>
        <dbReference type="ARBA" id="ARBA00022729"/>
    </source>
</evidence>
<dbReference type="PROSITE" id="PS00155">
    <property type="entry name" value="CUTINASE_1"/>
    <property type="match status" value="1"/>
</dbReference>
<keyword evidence="4 8" id="KW-0964">Secreted</keyword>
<comment type="caution">
    <text evidence="9">The sequence shown here is derived from an EMBL/GenBank/DDBJ whole genome shotgun (WGS) entry which is preliminary data.</text>
</comment>
<dbReference type="PANTHER" id="PTHR33630:SF9">
    <property type="entry name" value="CUTINASE 4"/>
    <property type="match status" value="1"/>
</dbReference>
<dbReference type="EMBL" id="BAAARB010000025">
    <property type="protein sequence ID" value="GAA2391471.1"/>
    <property type="molecule type" value="Genomic_DNA"/>
</dbReference>
<dbReference type="InterPro" id="IPR029058">
    <property type="entry name" value="AB_hydrolase_fold"/>
</dbReference>
<sequence length="241" mass="25361">MTRRVLALLSCLIVAAAGLLTGGATLGRAPSTAAPRCVDVHVLFARGTVEEAPPLGVTGIAFGNAVRNRLPGKSVRIEAVDYAASGNFTDRLAFARTFVDGVKTAQRRVKSIAAACPDTRIVIGGYSQGGALAGYAISSAYRVPDRYQQYRTYVPEPLPAAVAPHIAAVVEFAPPSARFLREAGAPPVQPQAVYRNRTVEYCIQGDTICNGAPLGGPNALHLLYSVNGMADQAADYVARHL</sequence>
<dbReference type="SMART" id="SM01110">
    <property type="entry name" value="Cutinase"/>
    <property type="match status" value="1"/>
</dbReference>
<feature type="chain" id="PRO_5044974112" description="Cutinase" evidence="8">
    <location>
        <begin position="27"/>
        <end position="241"/>
    </location>
</feature>
<reference evidence="9 10" key="1">
    <citation type="journal article" date="2019" name="Int. J. Syst. Evol. Microbiol.">
        <title>The Global Catalogue of Microorganisms (GCM) 10K type strain sequencing project: providing services to taxonomists for standard genome sequencing and annotation.</title>
        <authorList>
            <consortium name="The Broad Institute Genomics Platform"/>
            <consortium name="The Broad Institute Genome Sequencing Center for Infectious Disease"/>
            <person name="Wu L."/>
            <person name="Ma J."/>
        </authorList>
    </citation>
    <scope>NUCLEOTIDE SEQUENCE [LARGE SCALE GENOMIC DNA]</scope>
    <source>
        <strain evidence="9 10">JCM 16227</strain>
    </source>
</reference>
<comment type="similarity">
    <text evidence="2 8">Belongs to the cutinase family.</text>
</comment>
<feature type="signal peptide" evidence="8">
    <location>
        <begin position="1"/>
        <end position="26"/>
    </location>
</feature>
<evidence type="ECO:0000313" key="10">
    <source>
        <dbReference type="Proteomes" id="UP001501170"/>
    </source>
</evidence>
<comment type="subcellular location">
    <subcellularLocation>
        <location evidence="1 8">Secreted</location>
    </subcellularLocation>
</comment>
<evidence type="ECO:0000256" key="4">
    <source>
        <dbReference type="ARBA" id="ARBA00022525"/>
    </source>
</evidence>